<keyword evidence="15" id="KW-1185">Reference proteome</keyword>
<dbReference type="InterPro" id="IPR003660">
    <property type="entry name" value="HAMP_dom"/>
</dbReference>
<dbReference type="PANTHER" id="PTHR45339">
    <property type="entry name" value="HYBRID SIGNAL TRANSDUCTION HISTIDINE KINASE J"/>
    <property type="match status" value="1"/>
</dbReference>
<evidence type="ECO:0000256" key="10">
    <source>
        <dbReference type="SAM" id="Phobius"/>
    </source>
</evidence>
<dbReference type="SUPFAM" id="SSF47384">
    <property type="entry name" value="Homodimeric domain of signal transducing histidine kinase"/>
    <property type="match status" value="1"/>
</dbReference>
<dbReference type="Pfam" id="PF00072">
    <property type="entry name" value="Response_reg"/>
    <property type="match status" value="3"/>
</dbReference>
<evidence type="ECO:0000256" key="9">
    <source>
        <dbReference type="SAM" id="Coils"/>
    </source>
</evidence>
<dbReference type="SMART" id="SM00387">
    <property type="entry name" value="HATPase_c"/>
    <property type="match status" value="1"/>
</dbReference>
<dbReference type="InterPro" id="IPR003661">
    <property type="entry name" value="HisK_dim/P_dom"/>
</dbReference>
<dbReference type="EMBL" id="SACK01000005">
    <property type="protein sequence ID" value="RVU00368.1"/>
    <property type="molecule type" value="Genomic_DNA"/>
</dbReference>
<feature type="domain" description="Response regulatory" evidence="12">
    <location>
        <begin position="919"/>
        <end position="1035"/>
    </location>
</feature>
<dbReference type="PROSITE" id="PS50109">
    <property type="entry name" value="HIS_KIN"/>
    <property type="match status" value="1"/>
</dbReference>
<dbReference type="Gene3D" id="3.40.50.2300">
    <property type="match status" value="3"/>
</dbReference>
<keyword evidence="10" id="KW-0472">Membrane</keyword>
<dbReference type="Pfam" id="PF00672">
    <property type="entry name" value="HAMP"/>
    <property type="match status" value="1"/>
</dbReference>
<dbReference type="PANTHER" id="PTHR45339:SF1">
    <property type="entry name" value="HYBRID SIGNAL TRANSDUCTION HISTIDINE KINASE J"/>
    <property type="match status" value="1"/>
</dbReference>
<evidence type="ECO:0000256" key="7">
    <source>
        <dbReference type="ARBA" id="ARBA00023012"/>
    </source>
</evidence>
<dbReference type="GO" id="GO:0000155">
    <property type="term" value="F:phosphorelay sensor kinase activity"/>
    <property type="evidence" value="ECO:0007669"/>
    <property type="project" value="InterPro"/>
</dbReference>
<keyword evidence="10" id="KW-0812">Transmembrane</keyword>
<feature type="modified residue" description="4-aspartylphosphate" evidence="8">
    <location>
        <position position="846"/>
    </location>
</feature>
<dbReference type="InterPro" id="IPR001789">
    <property type="entry name" value="Sig_transdc_resp-reg_receiver"/>
</dbReference>
<dbReference type="InterPro" id="IPR004358">
    <property type="entry name" value="Sig_transdc_His_kin-like_C"/>
</dbReference>
<dbReference type="PROSITE" id="PS50110">
    <property type="entry name" value="RESPONSE_REGULATORY"/>
    <property type="match status" value="3"/>
</dbReference>
<dbReference type="FunFam" id="3.30.565.10:FF:000010">
    <property type="entry name" value="Sensor histidine kinase RcsC"/>
    <property type="match status" value="1"/>
</dbReference>
<feature type="domain" description="Response regulatory" evidence="12">
    <location>
        <begin position="797"/>
        <end position="910"/>
    </location>
</feature>
<dbReference type="Gene3D" id="3.30.565.10">
    <property type="entry name" value="Histidine kinase-like ATPase, C-terminal domain"/>
    <property type="match status" value="1"/>
</dbReference>
<evidence type="ECO:0000313" key="15">
    <source>
        <dbReference type="Proteomes" id="UP000282759"/>
    </source>
</evidence>
<reference evidence="14 15" key="1">
    <citation type="submission" date="2019-01" db="EMBL/GenBank/DDBJ databases">
        <authorList>
            <person name="Chen W.-M."/>
        </authorList>
    </citation>
    <scope>NUCLEOTIDE SEQUENCE [LARGE SCALE GENOMIC DNA]</scope>
    <source>
        <strain evidence="14 15">YBJ-36</strain>
    </source>
</reference>
<dbReference type="InterPro" id="IPR007891">
    <property type="entry name" value="CHASE3"/>
</dbReference>
<dbReference type="CDD" id="cd00082">
    <property type="entry name" value="HisKA"/>
    <property type="match status" value="1"/>
</dbReference>
<keyword evidence="7" id="KW-0902">Two-component regulatory system</keyword>
<dbReference type="PRINTS" id="PR00344">
    <property type="entry name" value="BCTRLSENSOR"/>
</dbReference>
<dbReference type="Pfam" id="PF05227">
    <property type="entry name" value="CHASE3"/>
    <property type="match status" value="1"/>
</dbReference>
<comment type="catalytic activity">
    <reaction evidence="1">
        <text>ATP + protein L-histidine = ADP + protein N-phospho-L-histidine.</text>
        <dbReference type="EC" id="2.7.13.3"/>
    </reaction>
</comment>
<dbReference type="SUPFAM" id="SSF55874">
    <property type="entry name" value="ATPase domain of HSP90 chaperone/DNA topoisomerase II/histidine kinase"/>
    <property type="match status" value="1"/>
</dbReference>
<gene>
    <name evidence="14" type="ORF">EOD41_12880</name>
</gene>
<feature type="modified residue" description="4-aspartylphosphate" evidence="8">
    <location>
        <position position="1116"/>
    </location>
</feature>
<dbReference type="InterPro" id="IPR005467">
    <property type="entry name" value="His_kinase_dom"/>
</dbReference>
<dbReference type="OrthoDB" id="9811889at2"/>
<dbReference type="CDD" id="cd17546">
    <property type="entry name" value="REC_hyHK_CKI1_RcsC-like"/>
    <property type="match status" value="1"/>
</dbReference>
<dbReference type="InterPro" id="IPR003594">
    <property type="entry name" value="HATPase_dom"/>
</dbReference>
<feature type="modified residue" description="4-aspartylphosphate" evidence="8">
    <location>
        <position position="968"/>
    </location>
</feature>
<evidence type="ECO:0000256" key="8">
    <source>
        <dbReference type="PROSITE-ProRule" id="PRU00169"/>
    </source>
</evidence>
<accession>A0A437MRU0</accession>
<evidence type="ECO:0000259" key="12">
    <source>
        <dbReference type="PROSITE" id="PS50110"/>
    </source>
</evidence>
<dbReference type="Proteomes" id="UP000282759">
    <property type="component" value="Unassembled WGS sequence"/>
</dbReference>
<dbReference type="SMART" id="SM00448">
    <property type="entry name" value="REC"/>
    <property type="match status" value="3"/>
</dbReference>
<dbReference type="CDD" id="cd06225">
    <property type="entry name" value="HAMP"/>
    <property type="match status" value="1"/>
</dbReference>
<evidence type="ECO:0000313" key="14">
    <source>
        <dbReference type="EMBL" id="RVU00368.1"/>
    </source>
</evidence>
<feature type="coiled-coil region" evidence="9">
    <location>
        <begin position="424"/>
        <end position="514"/>
    </location>
</feature>
<dbReference type="SMART" id="SM00304">
    <property type="entry name" value="HAMP"/>
    <property type="match status" value="1"/>
</dbReference>
<name>A0A437MRU0_9SPHI</name>
<dbReference type="PROSITE" id="PS50885">
    <property type="entry name" value="HAMP"/>
    <property type="match status" value="1"/>
</dbReference>
<protein>
    <recommendedName>
        <fullName evidence="3">histidine kinase</fullName>
        <ecNumber evidence="3">2.7.13.3</ecNumber>
    </recommendedName>
</protein>
<evidence type="ECO:0000256" key="3">
    <source>
        <dbReference type="ARBA" id="ARBA00012438"/>
    </source>
</evidence>
<dbReference type="SUPFAM" id="SSF158472">
    <property type="entry name" value="HAMP domain-like"/>
    <property type="match status" value="1"/>
</dbReference>
<dbReference type="AlphaFoldDB" id="A0A437MRU0"/>
<dbReference type="Gene3D" id="6.10.340.10">
    <property type="match status" value="1"/>
</dbReference>
<organism evidence="14 15">
    <name type="scientific">Mucilaginibacter limnophilus</name>
    <dbReference type="NCBI Taxonomy" id="1932778"/>
    <lineage>
        <taxon>Bacteria</taxon>
        <taxon>Pseudomonadati</taxon>
        <taxon>Bacteroidota</taxon>
        <taxon>Sphingobacteriia</taxon>
        <taxon>Sphingobacteriales</taxon>
        <taxon>Sphingobacteriaceae</taxon>
        <taxon>Mucilaginibacter</taxon>
    </lineage>
</organism>
<dbReference type="CDD" id="cd16922">
    <property type="entry name" value="HATPase_EvgS-ArcB-TorS-like"/>
    <property type="match status" value="1"/>
</dbReference>
<dbReference type="CDD" id="cd19410">
    <property type="entry name" value="HK9-like_sensor"/>
    <property type="match status" value="1"/>
</dbReference>
<feature type="domain" description="HAMP" evidence="13">
    <location>
        <begin position="220"/>
        <end position="272"/>
    </location>
</feature>
<proteinExistence type="predicted"/>
<dbReference type="Pfam" id="PF00512">
    <property type="entry name" value="HisKA"/>
    <property type="match status" value="1"/>
</dbReference>
<evidence type="ECO:0000256" key="1">
    <source>
        <dbReference type="ARBA" id="ARBA00000085"/>
    </source>
</evidence>
<sequence length="1186" mass="132481">MKQTLTRNLQIGFGFTLLLLIISSVLSYVSIQNLLTSSDMVDHSNQVVAQLESIMSTMKDAETGQRGFLLTGKDEFLEPYKGAYGKALTTTNKVLGMTTDNPRQQANVNKIKNILLKRLDILQDILDQRQKGLALTVEELRKGRIAMDELRQAISTAETEERSLLAARVEKLQSFTGLTPLIIIFAAILSVVVSVFSYLKVTADMSERMRLQRVLEIKEEEVSRRLEIIRNIAGKIAAGDYGIRVDDHEKDDLGSLALALNRMAESLQTSFTKLTDNEWLQTGISKLNEEMIGEKDVPVLAADILKFLMEYTRSQVGALYTRNNGTLTLESSFGVTDIPAFVKVGEGIAGQAAANDQEIWLKDIAEDQLVINHVGGGIKTKNILAIPIHHEKQVKGVIELATIYEYPPRKLDFLHNVSGNIGLSLNAAENRKKLQELLEETQAQSEELQAQHSELENVNTELEAHTQKLQASEEELRVQQEELQQANNELQERNSIIQERNLEIQKKAEELEQSTRYKSEFMANMSHELRTPLNSILLLSRYLSENNENNLNEEQIESANVILNSGNGLLKLIDELLDLSKIEAGKMELEYQRVQVNDLLSGLQAMFVPVAREKNLAFVINNELGAAAELEIDRMRLEQILKNLIANALKFTSTGQISVSLRPSEQHPGFVDFSVTDTGIGIPKEKQHLVFDAFQQADGSTKRKFGGTGLGLSISRQLARLLGGDISLVSEPEKGSTFTVTIPADRTVSLDLPVNQLPEVETPVNIQSTPTANKFLVPVIPEDIPDDREGLLDTDKTVLIVEDDTAFAKSLLKFTRQRGYKGIVAVRGDQALELAQHYRPVAILLDIQLPVKDGWEVMEELKTDPATRHIPVHIMSSLDARKESRMKGAINFINKPIAIEQMKQIFHRLEEALSKGPKKVLIVEENNKHAEALAFFLETFNVSSAVSGNVSDSIKTLQEKEVECVIMDMGIPGQNAYETLETVKKSPGLEDLPIIVFTGKNLSAGEEQRIRQYADTIVVKTAHSYQRILDEVALFLHLVEENRKGGGALEKDKKLMALNEVLEGKTVLIADDDVRNIFSLTRSLEKYGMKVISATDGKEALQQLEQHKETNVVLMDMMMPEMDGYESTTRIRQHPDFKHIPVIAVTAKAMLGDREKCISAGASDYISKPVDIDQLISLLRVWLYQK</sequence>
<comment type="subcellular location">
    <subcellularLocation>
        <location evidence="2">Membrane</location>
    </subcellularLocation>
</comment>
<feature type="domain" description="Response regulatory" evidence="12">
    <location>
        <begin position="1066"/>
        <end position="1183"/>
    </location>
</feature>
<feature type="coiled-coil region" evidence="9">
    <location>
        <begin position="140"/>
        <end position="167"/>
    </location>
</feature>
<feature type="transmembrane region" description="Helical" evidence="10">
    <location>
        <begin position="178"/>
        <end position="199"/>
    </location>
</feature>
<dbReference type="Gene3D" id="3.30.450.40">
    <property type="match status" value="1"/>
</dbReference>
<dbReference type="InterPro" id="IPR036097">
    <property type="entry name" value="HisK_dim/P_sf"/>
</dbReference>
<evidence type="ECO:0000259" key="11">
    <source>
        <dbReference type="PROSITE" id="PS50109"/>
    </source>
</evidence>
<evidence type="ECO:0000256" key="6">
    <source>
        <dbReference type="ARBA" id="ARBA00022777"/>
    </source>
</evidence>
<evidence type="ECO:0000256" key="2">
    <source>
        <dbReference type="ARBA" id="ARBA00004370"/>
    </source>
</evidence>
<dbReference type="InterPro" id="IPR011006">
    <property type="entry name" value="CheY-like_superfamily"/>
</dbReference>
<dbReference type="InterPro" id="IPR036890">
    <property type="entry name" value="HATPase_C_sf"/>
</dbReference>
<evidence type="ECO:0000259" key="13">
    <source>
        <dbReference type="PROSITE" id="PS50885"/>
    </source>
</evidence>
<keyword evidence="5" id="KW-0808">Transferase</keyword>
<dbReference type="EC" id="2.7.13.3" evidence="3"/>
<dbReference type="Pfam" id="PF02518">
    <property type="entry name" value="HATPase_c"/>
    <property type="match status" value="1"/>
</dbReference>
<dbReference type="Gene3D" id="1.10.287.130">
    <property type="match status" value="1"/>
</dbReference>
<dbReference type="InterPro" id="IPR029016">
    <property type="entry name" value="GAF-like_dom_sf"/>
</dbReference>
<evidence type="ECO:0000256" key="5">
    <source>
        <dbReference type="ARBA" id="ARBA00022679"/>
    </source>
</evidence>
<dbReference type="Pfam" id="PF13185">
    <property type="entry name" value="GAF_2"/>
    <property type="match status" value="1"/>
</dbReference>
<dbReference type="SMART" id="SM00388">
    <property type="entry name" value="HisKA"/>
    <property type="match status" value="1"/>
</dbReference>
<dbReference type="SMART" id="SM00065">
    <property type="entry name" value="GAF"/>
    <property type="match status" value="1"/>
</dbReference>
<evidence type="ECO:0000256" key="4">
    <source>
        <dbReference type="ARBA" id="ARBA00022553"/>
    </source>
</evidence>
<comment type="caution">
    <text evidence="14">The sequence shown here is derived from an EMBL/GenBank/DDBJ whole genome shotgun (WGS) entry which is preliminary data.</text>
</comment>
<keyword evidence="4 8" id="KW-0597">Phosphoprotein</keyword>
<dbReference type="SUPFAM" id="SSF55781">
    <property type="entry name" value="GAF domain-like"/>
    <property type="match status" value="1"/>
</dbReference>
<keyword evidence="9" id="KW-0175">Coiled coil</keyword>
<dbReference type="GO" id="GO:0016020">
    <property type="term" value="C:membrane"/>
    <property type="evidence" value="ECO:0007669"/>
    <property type="project" value="UniProtKB-SubCell"/>
</dbReference>
<dbReference type="InterPro" id="IPR003018">
    <property type="entry name" value="GAF"/>
</dbReference>
<feature type="domain" description="Histidine kinase" evidence="11">
    <location>
        <begin position="524"/>
        <end position="746"/>
    </location>
</feature>
<dbReference type="RefSeq" id="WP_127705523.1">
    <property type="nucleotide sequence ID" value="NZ_SACK01000005.1"/>
</dbReference>
<dbReference type="SUPFAM" id="SSF52172">
    <property type="entry name" value="CheY-like"/>
    <property type="match status" value="3"/>
</dbReference>
<keyword evidence="6" id="KW-0418">Kinase</keyword>
<keyword evidence="10" id="KW-1133">Transmembrane helix</keyword>